<keyword evidence="2" id="KW-1185">Reference proteome</keyword>
<dbReference type="RefSeq" id="WP_184995572.1">
    <property type="nucleotide sequence ID" value="NZ_BOMK01000027.1"/>
</dbReference>
<evidence type="ECO:0000313" key="2">
    <source>
        <dbReference type="Proteomes" id="UP000578112"/>
    </source>
</evidence>
<sequence>MAAAAGVGIALAGGYAVSGSGPADSSESRSLPGLVACAEIIAVGNVTSASRLGDQFAVKVDAARYLKPENGPAVLSVSGTGAGPARGDRVLVVVHDAAKGDVDLFTGADIDSELAWMEKALPGSRSIDTSGCDGE</sequence>
<organism evidence="1 2">
    <name type="scientific">Actinoplanes digitatis</name>
    <dbReference type="NCBI Taxonomy" id="1868"/>
    <lineage>
        <taxon>Bacteria</taxon>
        <taxon>Bacillati</taxon>
        <taxon>Actinomycetota</taxon>
        <taxon>Actinomycetes</taxon>
        <taxon>Micromonosporales</taxon>
        <taxon>Micromonosporaceae</taxon>
        <taxon>Actinoplanes</taxon>
    </lineage>
</organism>
<dbReference type="AlphaFoldDB" id="A0A7W7MSC3"/>
<dbReference type="Proteomes" id="UP000578112">
    <property type="component" value="Unassembled WGS sequence"/>
</dbReference>
<dbReference type="EMBL" id="JACHNH010000001">
    <property type="protein sequence ID" value="MBB4764374.1"/>
    <property type="molecule type" value="Genomic_DNA"/>
</dbReference>
<proteinExistence type="predicted"/>
<protein>
    <submittedName>
        <fullName evidence="1">Uncharacterized protein</fullName>
    </submittedName>
</protein>
<name>A0A7W7MSC3_9ACTN</name>
<reference evidence="1 2" key="1">
    <citation type="submission" date="2020-08" db="EMBL/GenBank/DDBJ databases">
        <title>Sequencing the genomes of 1000 actinobacteria strains.</title>
        <authorList>
            <person name="Klenk H.-P."/>
        </authorList>
    </citation>
    <scope>NUCLEOTIDE SEQUENCE [LARGE SCALE GENOMIC DNA]</scope>
    <source>
        <strain evidence="1 2">DSM 43149</strain>
    </source>
</reference>
<accession>A0A7W7MSC3</accession>
<comment type="caution">
    <text evidence="1">The sequence shown here is derived from an EMBL/GenBank/DDBJ whole genome shotgun (WGS) entry which is preliminary data.</text>
</comment>
<evidence type="ECO:0000313" key="1">
    <source>
        <dbReference type="EMBL" id="MBB4764374.1"/>
    </source>
</evidence>
<gene>
    <name evidence="1" type="ORF">BJ971_004930</name>
</gene>